<proteinExistence type="predicted"/>
<protein>
    <recommendedName>
        <fullName evidence="4">Copper-binding protein</fullName>
    </recommendedName>
</protein>
<dbReference type="Proteomes" id="UP001626537">
    <property type="component" value="Chromosome"/>
</dbReference>
<gene>
    <name evidence="2" type="ORF">R0135_00185</name>
</gene>
<evidence type="ECO:0008006" key="4">
    <source>
        <dbReference type="Google" id="ProtNLM"/>
    </source>
</evidence>
<sequence length="197" mass="20973">MFFSKFLPSLMLVSGLAIAPFAGAAHHEEPMSDHAERAMAIEIDAEVIAIDTETREMVLQLPTGEQMTTVVDPKVQRISEIAPGDFLVVTYLAALAAELREPTEEEMANPWVEGADAGVAGAEEAPGGAMISAVRAVCTIEGMNRLIGTVTILDSRGKAHVIGDVTPERIEQLRIGQSVVMTFTQALAVGIEKADAM</sequence>
<organism evidence="2 3">
    <name type="scientific">Congregibacter variabilis</name>
    <dbReference type="NCBI Taxonomy" id="3081200"/>
    <lineage>
        <taxon>Bacteria</taxon>
        <taxon>Pseudomonadati</taxon>
        <taxon>Pseudomonadota</taxon>
        <taxon>Gammaproteobacteria</taxon>
        <taxon>Cellvibrionales</taxon>
        <taxon>Halieaceae</taxon>
        <taxon>Congregibacter</taxon>
    </lineage>
</organism>
<reference evidence="2 3" key="1">
    <citation type="submission" date="2023-10" db="EMBL/GenBank/DDBJ databases">
        <title>Two novel species belonging to the OM43/NOR5 clade.</title>
        <authorList>
            <person name="Park M."/>
        </authorList>
    </citation>
    <scope>NUCLEOTIDE SEQUENCE [LARGE SCALE GENOMIC DNA]</scope>
    <source>
        <strain evidence="2 3">IMCC43200</strain>
    </source>
</reference>
<keyword evidence="1" id="KW-0732">Signal</keyword>
<evidence type="ECO:0000313" key="3">
    <source>
        <dbReference type="Proteomes" id="UP001626537"/>
    </source>
</evidence>
<keyword evidence="3" id="KW-1185">Reference proteome</keyword>
<name>A0ABZ0I6B3_9GAMM</name>
<dbReference type="EMBL" id="CP136864">
    <property type="protein sequence ID" value="WOJ93601.1"/>
    <property type="molecule type" value="Genomic_DNA"/>
</dbReference>
<evidence type="ECO:0000256" key="1">
    <source>
        <dbReference type="SAM" id="SignalP"/>
    </source>
</evidence>
<feature type="signal peptide" evidence="1">
    <location>
        <begin position="1"/>
        <end position="24"/>
    </location>
</feature>
<dbReference type="RefSeq" id="WP_407348245.1">
    <property type="nucleotide sequence ID" value="NZ_CP136864.1"/>
</dbReference>
<feature type="chain" id="PRO_5046370206" description="Copper-binding protein" evidence="1">
    <location>
        <begin position="25"/>
        <end position="197"/>
    </location>
</feature>
<accession>A0ABZ0I6B3</accession>
<evidence type="ECO:0000313" key="2">
    <source>
        <dbReference type="EMBL" id="WOJ93601.1"/>
    </source>
</evidence>